<name>A0A177CUC1_9PLEO</name>
<dbReference type="AlphaFoldDB" id="A0A177CUC1"/>
<dbReference type="EMBL" id="KV441549">
    <property type="protein sequence ID" value="OAG10512.1"/>
    <property type="molecule type" value="Genomic_DNA"/>
</dbReference>
<evidence type="ECO:0000313" key="3">
    <source>
        <dbReference type="Proteomes" id="UP000077069"/>
    </source>
</evidence>
<keyword evidence="3" id="KW-1185">Reference proteome</keyword>
<dbReference type="OrthoDB" id="3795405at2759"/>
<reference evidence="2 3" key="1">
    <citation type="submission" date="2016-05" db="EMBL/GenBank/DDBJ databases">
        <title>Comparative analysis of secretome profiles of manganese(II)-oxidizing ascomycete fungi.</title>
        <authorList>
            <consortium name="DOE Joint Genome Institute"/>
            <person name="Zeiner C.A."/>
            <person name="Purvine S.O."/>
            <person name="Zink E.M."/>
            <person name="Wu S."/>
            <person name="Pasa-Tolic L."/>
            <person name="Chaput D.L."/>
            <person name="Haridas S."/>
            <person name="Grigoriev I.V."/>
            <person name="Santelli C.M."/>
            <person name="Hansel C.M."/>
        </authorList>
    </citation>
    <scope>NUCLEOTIDE SEQUENCE [LARGE SCALE GENOMIC DNA]</scope>
    <source>
        <strain evidence="2 3">AP3s5-JAC2a</strain>
    </source>
</reference>
<proteinExistence type="predicted"/>
<dbReference type="GeneID" id="28766057"/>
<evidence type="ECO:0000313" key="2">
    <source>
        <dbReference type="EMBL" id="OAG10512.1"/>
    </source>
</evidence>
<evidence type="ECO:0000256" key="1">
    <source>
        <dbReference type="SAM" id="MobiDB-lite"/>
    </source>
</evidence>
<dbReference type="RefSeq" id="XP_018040877.1">
    <property type="nucleotide sequence ID" value="XM_018182571.1"/>
</dbReference>
<sequence length="292" mass="32087">MLRTTFSRVRAAFKSYKSIQDPLARTKLDTLATTSFSPMNPGVTIFRPFPGDPESTQGTPKPAPNIAALTTASTSCSPINPGATLSLMSALIHMDTGGHQLGSRSRVLEDIPSTLKRFEVPNAIVLTRLPPQHPASSQAPSTHQLVKTPEPGTKMVSRTQPTAAVIPAPRPWFFKLPTFLRPRERTTYYSAFAWEHEAETKVVGKPNLIQYIMYGSPNPDGKMATAMVQKRTLWQSILYGVPEEEGEKTVHVAVAETETVKDVKVAEEDEKKAERNKTVDMHQGTGYGVMAK</sequence>
<dbReference type="InParanoid" id="A0A177CUC1"/>
<dbReference type="Proteomes" id="UP000077069">
    <property type="component" value="Unassembled WGS sequence"/>
</dbReference>
<protein>
    <submittedName>
        <fullName evidence="2">Uncharacterized protein</fullName>
    </submittedName>
</protein>
<feature type="region of interest" description="Disordered" evidence="1">
    <location>
        <begin position="132"/>
        <end position="155"/>
    </location>
</feature>
<gene>
    <name evidence="2" type="ORF">CC84DRAFT_1213828</name>
</gene>
<accession>A0A177CUC1</accession>
<organism evidence="2 3">
    <name type="scientific">Paraphaeosphaeria sporulosa</name>
    <dbReference type="NCBI Taxonomy" id="1460663"/>
    <lineage>
        <taxon>Eukaryota</taxon>
        <taxon>Fungi</taxon>
        <taxon>Dikarya</taxon>
        <taxon>Ascomycota</taxon>
        <taxon>Pezizomycotina</taxon>
        <taxon>Dothideomycetes</taxon>
        <taxon>Pleosporomycetidae</taxon>
        <taxon>Pleosporales</taxon>
        <taxon>Massarineae</taxon>
        <taxon>Didymosphaeriaceae</taxon>
        <taxon>Paraphaeosphaeria</taxon>
    </lineage>
</organism>